<dbReference type="InterPro" id="IPR036291">
    <property type="entry name" value="NAD(P)-bd_dom_sf"/>
</dbReference>
<proteinExistence type="inferred from homology"/>
<organism evidence="4 5">
    <name type="scientific">Pediococcus claussenii (strain ATCC BAA-344 / DSM 14800 / JCM 18046 / KCTC 3811 / LMG 21948 / P06)</name>
    <dbReference type="NCBI Taxonomy" id="701521"/>
    <lineage>
        <taxon>Bacteria</taxon>
        <taxon>Bacillati</taxon>
        <taxon>Bacillota</taxon>
        <taxon>Bacilli</taxon>
        <taxon>Lactobacillales</taxon>
        <taxon>Lactobacillaceae</taxon>
        <taxon>Pediococcus</taxon>
    </lineage>
</organism>
<accession>G8PD02</accession>
<dbReference type="KEGG" id="pce:PECL_864"/>
<dbReference type="PANTHER" id="PTHR44196:SF1">
    <property type="entry name" value="DEHYDROGENASE_REDUCTASE SDR FAMILY MEMBER 7B"/>
    <property type="match status" value="1"/>
</dbReference>
<dbReference type="RefSeq" id="WP_014215334.1">
    <property type="nucleotide sequence ID" value="NC_016605.1"/>
</dbReference>
<keyword evidence="2" id="KW-0560">Oxidoreductase</keyword>
<dbReference type="Proteomes" id="UP000005444">
    <property type="component" value="Chromosome"/>
</dbReference>
<comment type="similarity">
    <text evidence="1 3">Belongs to the short-chain dehydrogenases/reductases (SDR) family.</text>
</comment>
<dbReference type="EMBL" id="CP003137">
    <property type="protein sequence ID" value="AEV95137.1"/>
    <property type="molecule type" value="Genomic_DNA"/>
</dbReference>
<dbReference type="InterPro" id="IPR020904">
    <property type="entry name" value="Sc_DH/Rdtase_CS"/>
</dbReference>
<evidence type="ECO:0000256" key="2">
    <source>
        <dbReference type="ARBA" id="ARBA00023002"/>
    </source>
</evidence>
<gene>
    <name evidence="4" type="ordered locus">PECL_864</name>
</gene>
<dbReference type="AlphaFoldDB" id="G8PD02"/>
<dbReference type="SUPFAM" id="SSF51735">
    <property type="entry name" value="NAD(P)-binding Rossmann-fold domains"/>
    <property type="match status" value="1"/>
</dbReference>
<dbReference type="HOGENOM" id="CLU_010194_2_1_9"/>
<dbReference type="eggNOG" id="COG0300">
    <property type="taxonomic scope" value="Bacteria"/>
</dbReference>
<dbReference type="GO" id="GO:0016020">
    <property type="term" value="C:membrane"/>
    <property type="evidence" value="ECO:0007669"/>
    <property type="project" value="TreeGrafter"/>
</dbReference>
<dbReference type="InterPro" id="IPR002347">
    <property type="entry name" value="SDR_fam"/>
</dbReference>
<dbReference type="PRINTS" id="PR00080">
    <property type="entry name" value="SDRFAMILY"/>
</dbReference>
<evidence type="ECO:0000256" key="3">
    <source>
        <dbReference type="RuleBase" id="RU000363"/>
    </source>
</evidence>
<evidence type="ECO:0000313" key="5">
    <source>
        <dbReference type="Proteomes" id="UP000005444"/>
    </source>
</evidence>
<dbReference type="PROSITE" id="PS00061">
    <property type="entry name" value="ADH_SHORT"/>
    <property type="match status" value="1"/>
</dbReference>
<dbReference type="PRINTS" id="PR00081">
    <property type="entry name" value="GDHRDH"/>
</dbReference>
<dbReference type="STRING" id="701521.PECL_864"/>
<evidence type="ECO:0000256" key="1">
    <source>
        <dbReference type="ARBA" id="ARBA00006484"/>
    </source>
</evidence>
<reference evidence="4 5" key="1">
    <citation type="journal article" date="2012" name="J. Bacteriol.">
        <title>Complete Genome Sequence of the Beer Spoilage Organism Pediococcus claussenii ATCC BAA-344T.</title>
        <authorList>
            <person name="Pittet V."/>
            <person name="Abegunde T."/>
            <person name="Marfleet T."/>
            <person name="Haakensen M."/>
            <person name="Morrow K."/>
            <person name="Jayaprakash T."/>
            <person name="Schroeder K."/>
            <person name="Trost B."/>
            <person name="Byrns S."/>
            <person name="Bergsveinson J."/>
            <person name="Kusalik A."/>
            <person name="Ziola B."/>
        </authorList>
    </citation>
    <scope>NUCLEOTIDE SEQUENCE [LARGE SCALE GENOMIC DNA]</scope>
    <source>
        <strain evidence="4 5">ATCC BAA-344</strain>
    </source>
</reference>
<dbReference type="PANTHER" id="PTHR44196">
    <property type="entry name" value="DEHYDROGENASE/REDUCTASE SDR FAMILY MEMBER 7B"/>
    <property type="match status" value="1"/>
</dbReference>
<dbReference type="Gene3D" id="3.40.50.720">
    <property type="entry name" value="NAD(P)-binding Rossmann-like Domain"/>
    <property type="match status" value="1"/>
</dbReference>
<keyword evidence="5" id="KW-1185">Reference proteome</keyword>
<dbReference type="Pfam" id="PF00106">
    <property type="entry name" value="adh_short"/>
    <property type="match status" value="1"/>
</dbReference>
<dbReference type="PATRIC" id="fig|701521.8.peg.815"/>
<sequence>MKTYVITGASSGLGKSFLNVLKDQPINLVLTARNTETLRQYLESLGSLRAKIWIEQVELTDDQSIIKFVSKVSQRFGSLNVLINNAGVGMFQSLLEINMNEIDSIFETNVIGLIKLTKQLLPLLEQNGGDIINIGSMAGKLATSKTSVYAASKFAVQGFSNALRLEEAHTGVRVHVINPGPMKTNFFEHADPSKQYLKNVGKILLDPNQVAIKSLKMIGTKRREINLPWYMGVGSKLYSFFPRLGDRLLNSKLINRK</sequence>
<name>G8PD02_PEDCP</name>
<dbReference type="GO" id="GO:0016491">
    <property type="term" value="F:oxidoreductase activity"/>
    <property type="evidence" value="ECO:0007669"/>
    <property type="project" value="UniProtKB-KW"/>
</dbReference>
<evidence type="ECO:0000313" key="4">
    <source>
        <dbReference type="EMBL" id="AEV95137.1"/>
    </source>
</evidence>
<protein>
    <submittedName>
        <fullName evidence="4">Short chain dehydrogenase family protein</fullName>
    </submittedName>
</protein>